<dbReference type="EMBL" id="DYVE01000183">
    <property type="protein sequence ID" value="HJG28403.1"/>
    <property type="molecule type" value="Genomic_DNA"/>
</dbReference>
<accession>A0A921IMA6</accession>
<proteinExistence type="predicted"/>
<dbReference type="AlphaFoldDB" id="A0A921IMA6"/>
<name>A0A921IMA6_9FIRM</name>
<reference evidence="1" key="2">
    <citation type="submission" date="2021-09" db="EMBL/GenBank/DDBJ databases">
        <authorList>
            <person name="Gilroy R."/>
        </authorList>
    </citation>
    <scope>NUCLEOTIDE SEQUENCE</scope>
    <source>
        <strain evidence="1">ChiBcec21-2208</strain>
    </source>
</reference>
<sequence length="445" mass="48469">MQTYLEQAFGKSDVTSAKMRNALREWLDLYYGAPRPGEDPAPRLAALIVGKLCRTVFAEYDTRLDGQADTLLRGSLDALNAVRKTALQYALIGGECLLKPVLCGKTLDFVPIRRDCYAPLARDAHGRLLAVGTMECHSRGATRYALLERRVAGADGLTIETRLFELNGQALGRCVPLSTLEACADLVPQLFLPGVPGVGLAVLRTPLANCVDGSTDAVSIYAPAVGLLHALARCEQQLNTEFANGASRVFASEDLLRSDARGNRALRDDLFVGLPDDPANVGVTVYSPALREQSYLARKQDLLRGCESLLGLRRGILSETEAEAEPRTATEIAATAVDYDLTIRDLQAMWENAAREAMTLCGALGTLYGLTQAPADAGALSIDWGDGVLYDRSRVWAEQRELVADGLLRPELALAWYYGLPHETDADLRRIREHFMPKEEPHAGT</sequence>
<comment type="caution">
    <text evidence="1">The sequence shown here is derived from an EMBL/GenBank/DDBJ whole genome shotgun (WGS) entry which is preliminary data.</text>
</comment>
<evidence type="ECO:0000313" key="1">
    <source>
        <dbReference type="EMBL" id="HJG28403.1"/>
    </source>
</evidence>
<evidence type="ECO:0000313" key="2">
    <source>
        <dbReference type="Proteomes" id="UP000782880"/>
    </source>
</evidence>
<dbReference type="Proteomes" id="UP000782880">
    <property type="component" value="Unassembled WGS sequence"/>
</dbReference>
<organism evidence="1 2">
    <name type="scientific">Subdoligranulum variabile</name>
    <dbReference type="NCBI Taxonomy" id="214851"/>
    <lineage>
        <taxon>Bacteria</taxon>
        <taxon>Bacillati</taxon>
        <taxon>Bacillota</taxon>
        <taxon>Clostridia</taxon>
        <taxon>Eubacteriales</taxon>
        <taxon>Oscillospiraceae</taxon>
        <taxon>Subdoligranulum</taxon>
    </lineage>
</organism>
<protein>
    <recommendedName>
        <fullName evidence="3">Phage portal protein</fullName>
    </recommendedName>
</protein>
<evidence type="ECO:0008006" key="3">
    <source>
        <dbReference type="Google" id="ProtNLM"/>
    </source>
</evidence>
<gene>
    <name evidence="1" type="ORF">K8V20_07135</name>
</gene>
<reference evidence="1" key="1">
    <citation type="journal article" date="2021" name="PeerJ">
        <title>Extensive microbial diversity within the chicken gut microbiome revealed by metagenomics and culture.</title>
        <authorList>
            <person name="Gilroy R."/>
            <person name="Ravi A."/>
            <person name="Getino M."/>
            <person name="Pursley I."/>
            <person name="Horton D.L."/>
            <person name="Alikhan N.F."/>
            <person name="Baker D."/>
            <person name="Gharbi K."/>
            <person name="Hall N."/>
            <person name="Watson M."/>
            <person name="Adriaenssens E.M."/>
            <person name="Foster-Nyarko E."/>
            <person name="Jarju S."/>
            <person name="Secka A."/>
            <person name="Antonio M."/>
            <person name="Oren A."/>
            <person name="Chaudhuri R.R."/>
            <person name="La Ragione R."/>
            <person name="Hildebrand F."/>
            <person name="Pallen M.J."/>
        </authorList>
    </citation>
    <scope>NUCLEOTIDE SEQUENCE</scope>
    <source>
        <strain evidence="1">ChiBcec21-2208</strain>
    </source>
</reference>